<protein>
    <submittedName>
        <fullName evidence="2">Uncharacterized protein</fullName>
    </submittedName>
</protein>
<organism evidence="2">
    <name type="scientific">Chrysotila carterae</name>
    <name type="common">Marine alga</name>
    <name type="synonym">Syracosphaera carterae</name>
    <dbReference type="NCBI Taxonomy" id="13221"/>
    <lineage>
        <taxon>Eukaryota</taxon>
        <taxon>Haptista</taxon>
        <taxon>Haptophyta</taxon>
        <taxon>Prymnesiophyceae</taxon>
        <taxon>Isochrysidales</taxon>
        <taxon>Isochrysidaceae</taxon>
        <taxon>Chrysotila</taxon>
    </lineage>
</organism>
<feature type="region of interest" description="Disordered" evidence="1">
    <location>
        <begin position="161"/>
        <end position="232"/>
    </location>
</feature>
<feature type="compositionally biased region" description="Polar residues" evidence="1">
    <location>
        <begin position="202"/>
        <end position="220"/>
    </location>
</feature>
<dbReference type="AlphaFoldDB" id="A0A7S4BZW6"/>
<feature type="compositionally biased region" description="Polar residues" evidence="1">
    <location>
        <begin position="161"/>
        <end position="194"/>
    </location>
</feature>
<sequence length="388" mass="41288">MDDENEWAALAFPGYGDSDETEIGRWGEVDLACRYDALSGPTSTLDDCNSEPRIPGRSQLQPAVGVHIECPRVEHPRATAKKAMGSPWQAGSLPQPNLQQAWLPRRVSAPASDAHRRYCPRAQGSSINGVKTGIPPPMVKRALATGPTPAQRGVFMYSNQKHANSASSLRQQTASSTSSLMHPTPTSGHRQQPASKVRLRSAVSTPQLCQQSGAARTAQISGEGKGGGGRTSGLVVRAEWENTESGRSLQNDKVLCAMAPVQACCAPRPSTAGARSDSSHEQQRACAACVTETELRNAPLLGRPCGAGALPTPTTQPVVKVHPRAPPHLAKLLQRQASINAVRATNSQYRVDTSTYRGAPIHYTTRPASAMSLMTSTACSRPICDGYS</sequence>
<proteinExistence type="predicted"/>
<evidence type="ECO:0000256" key="1">
    <source>
        <dbReference type="SAM" id="MobiDB-lite"/>
    </source>
</evidence>
<accession>A0A7S4BZW6</accession>
<name>A0A7S4BZW6_CHRCT</name>
<reference evidence="2" key="1">
    <citation type="submission" date="2021-01" db="EMBL/GenBank/DDBJ databases">
        <authorList>
            <person name="Corre E."/>
            <person name="Pelletier E."/>
            <person name="Niang G."/>
            <person name="Scheremetjew M."/>
            <person name="Finn R."/>
            <person name="Kale V."/>
            <person name="Holt S."/>
            <person name="Cochrane G."/>
            <person name="Meng A."/>
            <person name="Brown T."/>
            <person name="Cohen L."/>
        </authorList>
    </citation>
    <scope>NUCLEOTIDE SEQUENCE</scope>
    <source>
        <strain evidence="2">CCMP645</strain>
    </source>
</reference>
<gene>
    <name evidence="2" type="ORF">PCAR00345_LOCUS35289</name>
</gene>
<dbReference type="EMBL" id="HBIZ01055217">
    <property type="protein sequence ID" value="CAE0782587.1"/>
    <property type="molecule type" value="Transcribed_RNA"/>
</dbReference>
<evidence type="ECO:0000313" key="2">
    <source>
        <dbReference type="EMBL" id="CAE0782587.1"/>
    </source>
</evidence>